<keyword evidence="1" id="KW-0812">Transmembrane</keyword>
<proteinExistence type="predicted"/>
<accession>A0A7S2E917</accession>
<protein>
    <submittedName>
        <fullName evidence="2">Uncharacterized protein</fullName>
    </submittedName>
</protein>
<evidence type="ECO:0000313" key="2">
    <source>
        <dbReference type="EMBL" id="CAD9322624.1"/>
    </source>
</evidence>
<keyword evidence="1" id="KW-1133">Transmembrane helix</keyword>
<feature type="transmembrane region" description="Helical" evidence="1">
    <location>
        <begin position="47"/>
        <end position="68"/>
    </location>
</feature>
<sequence length="109" mass="12400">MARKAVGEMSAKKGSVDEVPQIVRSSRAIPIEFSSPPPPVSQKPPRMHFLTCLVFILSISTFFLSYQVHLMNQSMVRMEMRLENLLETQSKTFCVDTNISPVEKRSKKK</sequence>
<gene>
    <name evidence="2" type="ORF">DBRI1063_LOCUS7122</name>
</gene>
<dbReference type="EMBL" id="HBGN01011162">
    <property type="protein sequence ID" value="CAD9322624.1"/>
    <property type="molecule type" value="Transcribed_RNA"/>
</dbReference>
<name>A0A7S2E917_9STRA</name>
<dbReference type="AlphaFoldDB" id="A0A7S2E917"/>
<organism evidence="2">
    <name type="scientific">Ditylum brightwellii</name>
    <dbReference type="NCBI Taxonomy" id="49249"/>
    <lineage>
        <taxon>Eukaryota</taxon>
        <taxon>Sar</taxon>
        <taxon>Stramenopiles</taxon>
        <taxon>Ochrophyta</taxon>
        <taxon>Bacillariophyta</taxon>
        <taxon>Mediophyceae</taxon>
        <taxon>Lithodesmiophycidae</taxon>
        <taxon>Lithodesmiales</taxon>
        <taxon>Lithodesmiaceae</taxon>
        <taxon>Ditylum</taxon>
    </lineage>
</organism>
<evidence type="ECO:0000256" key="1">
    <source>
        <dbReference type="SAM" id="Phobius"/>
    </source>
</evidence>
<keyword evidence="1" id="KW-0472">Membrane</keyword>
<reference evidence="2" key="1">
    <citation type="submission" date="2021-01" db="EMBL/GenBank/DDBJ databases">
        <authorList>
            <person name="Corre E."/>
            <person name="Pelletier E."/>
            <person name="Niang G."/>
            <person name="Scheremetjew M."/>
            <person name="Finn R."/>
            <person name="Kale V."/>
            <person name="Holt S."/>
            <person name="Cochrane G."/>
            <person name="Meng A."/>
            <person name="Brown T."/>
            <person name="Cohen L."/>
        </authorList>
    </citation>
    <scope>NUCLEOTIDE SEQUENCE</scope>
    <source>
        <strain evidence="2">Pop2</strain>
    </source>
</reference>